<dbReference type="PROSITE" id="PS01124">
    <property type="entry name" value="HTH_ARAC_FAMILY_2"/>
    <property type="match status" value="1"/>
</dbReference>
<keyword evidence="1" id="KW-0805">Transcription regulation</keyword>
<protein>
    <recommendedName>
        <fullName evidence="4">HTH araC/xylS-type domain-containing protein</fullName>
    </recommendedName>
</protein>
<dbReference type="STRING" id="202950.GCA_001485005_02244"/>
<reference evidence="5 6" key="1">
    <citation type="journal article" date="2004" name="Nucleic Acids Res.">
        <title>Unique features revealed by the genome sequence of Acinetobacter sp. ADP1, a versatile and naturally transformation competent bacterium.</title>
        <authorList>
            <person name="Barbe V."/>
            <person name="Vallenet D."/>
            <person name="Fonknechten N."/>
            <person name="Kreimeyer A."/>
            <person name="Oztas S."/>
            <person name="Labarre L."/>
            <person name="Cruveiller S."/>
            <person name="Robert C."/>
            <person name="Duprat S."/>
            <person name="Wincker P."/>
            <person name="Ornston L.N."/>
            <person name="Weissenbach J."/>
            <person name="Marliere P."/>
            <person name="Cohen G.N."/>
            <person name="Medigue C."/>
        </authorList>
    </citation>
    <scope>NUCLEOTIDE SEQUENCE [LARGE SCALE GENOMIC DNA]</scope>
    <source>
        <strain evidence="6">ATCC 33305 / BD413 / ADP1</strain>
    </source>
</reference>
<keyword evidence="2" id="KW-0238">DNA-binding</keyword>
<dbReference type="SMART" id="SM00342">
    <property type="entry name" value="HTH_ARAC"/>
    <property type="match status" value="1"/>
</dbReference>
<dbReference type="KEGG" id="aci:ACIAD3406"/>
<evidence type="ECO:0000256" key="2">
    <source>
        <dbReference type="ARBA" id="ARBA00023125"/>
    </source>
</evidence>
<name>Q6F797_ACIAD</name>
<evidence type="ECO:0000313" key="5">
    <source>
        <dbReference type="EMBL" id="CAG70068.1"/>
    </source>
</evidence>
<sequence length="336" mass="39356">MRRMAAVKNYAGSVYGGLGHLLKLYCESQQFDVPDDLLAVQNLERFDYVIWRDLLERLYARHPQIGLGLRIAEYVQPKHLGILAYIALSCESLGEALRRYEDLHRLIYDGSPLKVELVSGYFSIHWEEPELHPTQLTDEIAIALMVQFLQQFLCQDAIQLHEVHFINSAPKDTQVYERYFRCRVRFSQAKTQILIPLHERNKLVGNADHTLQQLLMQQAHALLQQLPQSSQLDQRLQQAILKGLQKNDYQIDQIATQLGLSVRQLQRHLQQQNMTFQQRIQQVRFMLATEYLKDPHLSLRDIALLLCYSEQSAFQRAFKLWSGTTPQQWREQHDNH</sequence>
<dbReference type="InterPro" id="IPR009057">
    <property type="entry name" value="Homeodomain-like_sf"/>
</dbReference>
<dbReference type="Pfam" id="PF12833">
    <property type="entry name" value="HTH_18"/>
    <property type="match status" value="1"/>
</dbReference>
<evidence type="ECO:0000313" key="6">
    <source>
        <dbReference type="Proteomes" id="UP000000430"/>
    </source>
</evidence>
<dbReference type="Pfam" id="PF12625">
    <property type="entry name" value="Arabinose_bd"/>
    <property type="match status" value="1"/>
</dbReference>
<dbReference type="GO" id="GO:0005829">
    <property type="term" value="C:cytosol"/>
    <property type="evidence" value="ECO:0007669"/>
    <property type="project" value="TreeGrafter"/>
</dbReference>
<dbReference type="EMBL" id="CR543861">
    <property type="protein sequence ID" value="CAG70068.1"/>
    <property type="molecule type" value="Genomic_DNA"/>
</dbReference>
<dbReference type="AlphaFoldDB" id="Q6F797"/>
<keyword evidence="3" id="KW-0804">Transcription</keyword>
<evidence type="ECO:0000259" key="4">
    <source>
        <dbReference type="PROSITE" id="PS01124"/>
    </source>
</evidence>
<gene>
    <name evidence="5" type="ordered locus">ACIAD3406</name>
</gene>
<proteinExistence type="predicted"/>
<evidence type="ECO:0000256" key="3">
    <source>
        <dbReference type="ARBA" id="ARBA00023163"/>
    </source>
</evidence>
<organism evidence="5 6">
    <name type="scientific">Acinetobacter baylyi (strain ATCC 33305 / BD413 / ADP1)</name>
    <dbReference type="NCBI Taxonomy" id="62977"/>
    <lineage>
        <taxon>Bacteria</taxon>
        <taxon>Pseudomonadati</taxon>
        <taxon>Pseudomonadota</taxon>
        <taxon>Gammaproteobacteria</taxon>
        <taxon>Moraxellales</taxon>
        <taxon>Moraxellaceae</taxon>
        <taxon>Acinetobacter</taxon>
    </lineage>
</organism>
<accession>Q6F797</accession>
<evidence type="ECO:0000256" key="1">
    <source>
        <dbReference type="ARBA" id="ARBA00023015"/>
    </source>
</evidence>
<dbReference type="Gene3D" id="1.10.10.60">
    <property type="entry name" value="Homeodomain-like"/>
    <property type="match status" value="1"/>
</dbReference>
<feature type="domain" description="HTH araC/xylS-type" evidence="4">
    <location>
        <begin position="234"/>
        <end position="332"/>
    </location>
</feature>
<dbReference type="GO" id="GO:0000976">
    <property type="term" value="F:transcription cis-regulatory region binding"/>
    <property type="evidence" value="ECO:0007669"/>
    <property type="project" value="TreeGrafter"/>
</dbReference>
<dbReference type="InterPro" id="IPR032687">
    <property type="entry name" value="AraC-type_N"/>
</dbReference>
<dbReference type="eggNOG" id="COG2207">
    <property type="taxonomic scope" value="Bacteria"/>
</dbReference>
<dbReference type="GO" id="GO:0003700">
    <property type="term" value="F:DNA-binding transcription factor activity"/>
    <property type="evidence" value="ECO:0007669"/>
    <property type="project" value="InterPro"/>
</dbReference>
<dbReference type="PANTHER" id="PTHR47894:SF1">
    <property type="entry name" value="HTH-TYPE TRANSCRIPTIONAL REGULATOR VQSM"/>
    <property type="match status" value="1"/>
</dbReference>
<dbReference type="HOGENOM" id="CLU_047522_1_3_6"/>
<dbReference type="Proteomes" id="UP000000430">
    <property type="component" value="Chromosome"/>
</dbReference>
<dbReference type="InterPro" id="IPR018060">
    <property type="entry name" value="HTH_AraC"/>
</dbReference>
<dbReference type="SUPFAM" id="SSF46689">
    <property type="entry name" value="Homeodomain-like"/>
    <property type="match status" value="1"/>
</dbReference>
<dbReference type="PANTHER" id="PTHR47894">
    <property type="entry name" value="HTH-TYPE TRANSCRIPTIONAL REGULATOR GADX"/>
    <property type="match status" value="1"/>
</dbReference>